<dbReference type="EMBL" id="BARV01012621">
    <property type="protein sequence ID" value="GAI05875.1"/>
    <property type="molecule type" value="Genomic_DNA"/>
</dbReference>
<keyword evidence="1" id="KW-0812">Transmembrane</keyword>
<keyword evidence="1" id="KW-1133">Transmembrane helix</keyword>
<evidence type="ECO:0000313" key="2">
    <source>
        <dbReference type="EMBL" id="GAI05875.1"/>
    </source>
</evidence>
<sequence length="65" mass="6853">MIIGGTTLKGGEGTILGTFIGVLIIGVLRNGLVLLGISPFWQMLLVGLVIIGAVGIDMWTRRETT</sequence>
<gene>
    <name evidence="2" type="ORF">S06H3_23278</name>
</gene>
<accession>X1LTY8</accession>
<proteinExistence type="predicted"/>
<evidence type="ECO:0000256" key="1">
    <source>
        <dbReference type="SAM" id="Phobius"/>
    </source>
</evidence>
<name>X1LTY8_9ZZZZ</name>
<dbReference type="PANTHER" id="PTHR32196">
    <property type="entry name" value="ABC TRANSPORTER PERMEASE PROTEIN YPHD-RELATED-RELATED"/>
    <property type="match status" value="1"/>
</dbReference>
<feature type="transmembrane region" description="Helical" evidence="1">
    <location>
        <begin position="40"/>
        <end position="59"/>
    </location>
</feature>
<reference evidence="2" key="1">
    <citation type="journal article" date="2014" name="Front. Microbiol.">
        <title>High frequency of phylogenetically diverse reductive dehalogenase-homologous genes in deep subseafloor sedimentary metagenomes.</title>
        <authorList>
            <person name="Kawai M."/>
            <person name="Futagami T."/>
            <person name="Toyoda A."/>
            <person name="Takaki Y."/>
            <person name="Nishi S."/>
            <person name="Hori S."/>
            <person name="Arai W."/>
            <person name="Tsubouchi T."/>
            <person name="Morono Y."/>
            <person name="Uchiyama I."/>
            <person name="Ito T."/>
            <person name="Fujiyama A."/>
            <person name="Inagaki F."/>
            <person name="Takami H."/>
        </authorList>
    </citation>
    <scope>NUCLEOTIDE SEQUENCE</scope>
    <source>
        <strain evidence="2">Expedition CK06-06</strain>
    </source>
</reference>
<dbReference type="AlphaFoldDB" id="X1LTY8"/>
<keyword evidence="1" id="KW-0472">Membrane</keyword>
<comment type="caution">
    <text evidence="2">The sequence shown here is derived from an EMBL/GenBank/DDBJ whole genome shotgun (WGS) entry which is preliminary data.</text>
</comment>
<protein>
    <submittedName>
        <fullName evidence="2">Uncharacterized protein</fullName>
    </submittedName>
</protein>
<dbReference type="GO" id="GO:0005886">
    <property type="term" value="C:plasma membrane"/>
    <property type="evidence" value="ECO:0007669"/>
    <property type="project" value="TreeGrafter"/>
</dbReference>
<organism evidence="2">
    <name type="scientific">marine sediment metagenome</name>
    <dbReference type="NCBI Taxonomy" id="412755"/>
    <lineage>
        <taxon>unclassified sequences</taxon>
        <taxon>metagenomes</taxon>
        <taxon>ecological metagenomes</taxon>
    </lineage>
</organism>
<feature type="transmembrane region" description="Helical" evidence="1">
    <location>
        <begin position="12"/>
        <end position="28"/>
    </location>
</feature>